<protein>
    <submittedName>
        <fullName evidence="2">Uncharacterized protein</fullName>
    </submittedName>
</protein>
<comment type="caution">
    <text evidence="2">The sequence shown here is derived from an EMBL/GenBank/DDBJ whole genome shotgun (WGS) entry which is preliminary data.</text>
</comment>
<proteinExistence type="predicted"/>
<feature type="region of interest" description="Disordered" evidence="1">
    <location>
        <begin position="91"/>
        <end position="116"/>
    </location>
</feature>
<name>A0A6A3EGZ1_9STRA</name>
<organism evidence="2 3">
    <name type="scientific">Phytophthora fragariae</name>
    <dbReference type="NCBI Taxonomy" id="53985"/>
    <lineage>
        <taxon>Eukaryota</taxon>
        <taxon>Sar</taxon>
        <taxon>Stramenopiles</taxon>
        <taxon>Oomycota</taxon>
        <taxon>Peronosporomycetes</taxon>
        <taxon>Peronosporales</taxon>
        <taxon>Peronosporaceae</taxon>
        <taxon>Phytophthora</taxon>
    </lineage>
</organism>
<dbReference type="AlphaFoldDB" id="A0A6A3EGZ1"/>
<dbReference type="EMBL" id="QXGF01001064">
    <property type="protein sequence ID" value="KAE8932944.1"/>
    <property type="molecule type" value="Genomic_DNA"/>
</dbReference>
<evidence type="ECO:0000313" key="2">
    <source>
        <dbReference type="EMBL" id="KAE8932944.1"/>
    </source>
</evidence>
<evidence type="ECO:0000313" key="3">
    <source>
        <dbReference type="Proteomes" id="UP000429523"/>
    </source>
</evidence>
<feature type="compositionally biased region" description="Low complexity" evidence="1">
    <location>
        <begin position="100"/>
        <end position="115"/>
    </location>
</feature>
<sequence length="230" mass="24842">MISSLYDALDAELREASRNSGAILSESGGQCSPTLVDAVLSLVYGQPRFNVLRPSMSALLMGQQTPGSAADALSCAFRAFTAQAREAEIASAVRPHSPFQRSRASSVQVSSSGSGKQQDAHHDLLLVDVAQLVCEVGCVDAKEQSMLQLVRSLIGCFYVVGTYWRVLALRQHAAGIMFGMSLYGAIYQFSFLLDQASTSVQCSDMGILVDFFLTGQETYMLISPSTCCWR</sequence>
<dbReference type="Proteomes" id="UP000429523">
    <property type="component" value="Unassembled WGS sequence"/>
</dbReference>
<evidence type="ECO:0000256" key="1">
    <source>
        <dbReference type="SAM" id="MobiDB-lite"/>
    </source>
</evidence>
<gene>
    <name evidence="2" type="ORF">PF009_g17036</name>
</gene>
<accession>A0A6A3EGZ1</accession>
<reference evidence="2 3" key="1">
    <citation type="submission" date="2018-08" db="EMBL/GenBank/DDBJ databases">
        <title>Genomic investigation of the strawberry pathogen Phytophthora fragariae indicates pathogenicity is determined by transcriptional variation in three key races.</title>
        <authorList>
            <person name="Adams T.M."/>
            <person name="Armitage A.D."/>
            <person name="Sobczyk M.K."/>
            <person name="Bates H.J."/>
            <person name="Dunwell J.M."/>
            <person name="Nellist C.F."/>
            <person name="Harrison R.J."/>
        </authorList>
    </citation>
    <scope>NUCLEOTIDE SEQUENCE [LARGE SCALE GENOMIC DNA]</scope>
    <source>
        <strain evidence="2 3">NOV-9</strain>
    </source>
</reference>